<dbReference type="Pfam" id="PF19277">
    <property type="entry name" value="GPAT_C"/>
    <property type="match status" value="1"/>
</dbReference>
<evidence type="ECO:0000259" key="6">
    <source>
        <dbReference type="SMART" id="SM00563"/>
    </source>
</evidence>
<dbReference type="InterPro" id="IPR041728">
    <property type="entry name" value="GPAT/DHAPAT_LPLAT"/>
</dbReference>
<sequence length="765" mass="86163">MSGTLYLVQSETPQERQIIANWLTTQFEGRDDDGGRSVVDLADERLHDLLADADDLLVEPLRVVWLPEDDDEKPLSRLGAALARRGNRRARSGAQRLIMRSGTDRYRVLVAKPATVGDLRSRWESSGSRERFGRFVERQAVLALDRAERALIGSQYKVARYVVEEITASPRFRTGVERLADELDLPVDEVQQRALAALNQMVAAQSRRAIDAWNRLGRYFARAYKLVVDDQKADSLRSLGQKYPLVFLPSHRSYLDPLVLRPALLAHGLPLNHVMGGVNIDFWPVGPLTRRSGYVFIRRSIADDAVYRWVLREYMGYLLSKRFNLEWYIEGGRSRTGKLRPPRYGLLTYLAEAFRSSGVEDVYLVPVSLSYDQLYEVGLMAEEAHGGTKPTESFAWLLRFNRAQDNQRGVVQVRFGEPLSLRDALADEPDTRLAVQKTAFEVSHRINEASPVMPRSLVTLALLGIEDRALTVVEVASVLDPLVAYFSSRELADRAALGLADERGVRQTLDDLASAGVVERYDRGTEPVYRVGPDQHLVAAFYRNNTIHFLITRAVAELMLQAVSEASPSPDDVLEYGWQAALALRDLLKFEFFFSDKEAFRTELHRELALIDPSWRSRISDPDGAATLLGSLRVHLAHRVLQPFLEAYWVVAQRLAARDPRTPVETKAFTRECLDVARQLRMQQQLASTESISGELYATALKLAANRDLVDPGREELRTAREAFAAEIEAWVRRVRAVRALALAEPDQVAPTVTLSARRPGVSRP</sequence>
<evidence type="ECO:0000256" key="4">
    <source>
        <dbReference type="ARBA" id="ARBA00023136"/>
    </source>
</evidence>
<dbReference type="InterPro" id="IPR022284">
    <property type="entry name" value="GPAT/DHAPAT"/>
</dbReference>
<dbReference type="EC" id="2.3.1.15" evidence="7"/>
<dbReference type="Proteomes" id="UP000021053">
    <property type="component" value="Unassembled WGS sequence"/>
</dbReference>
<dbReference type="CDD" id="cd07993">
    <property type="entry name" value="LPLAT_DHAPAT-like"/>
    <property type="match status" value="1"/>
</dbReference>
<dbReference type="SMART" id="SM00563">
    <property type="entry name" value="PlsC"/>
    <property type="match status" value="1"/>
</dbReference>
<dbReference type="Pfam" id="PF01553">
    <property type="entry name" value="Acyltransferase"/>
    <property type="match status" value="1"/>
</dbReference>
<dbReference type="RefSeq" id="WP_035848337.1">
    <property type="nucleotide sequence ID" value="NZ_KK073874.1"/>
</dbReference>
<dbReference type="GO" id="GO:0005886">
    <property type="term" value="C:plasma membrane"/>
    <property type="evidence" value="ECO:0007669"/>
    <property type="project" value="TreeGrafter"/>
</dbReference>
<accession>A0A010ZLQ5</accession>
<feature type="domain" description="Phospholipid/glycerol acyltransferase" evidence="6">
    <location>
        <begin position="245"/>
        <end position="372"/>
    </location>
</feature>
<protein>
    <submittedName>
        <fullName evidence="7">Glycerol-3-phosphate O-acyltransferase</fullName>
        <ecNumber evidence="7">2.3.1.15</ecNumber>
    </submittedName>
</protein>
<dbReference type="GO" id="GO:0004366">
    <property type="term" value="F:glycerol-3-phosphate O-acyltransferase activity"/>
    <property type="evidence" value="ECO:0007669"/>
    <property type="project" value="UniProtKB-EC"/>
</dbReference>
<dbReference type="InterPro" id="IPR002123">
    <property type="entry name" value="Plipid/glycerol_acylTrfase"/>
</dbReference>
<dbReference type="AlphaFoldDB" id="A0A010ZLQ5"/>
<dbReference type="OrthoDB" id="335193at2"/>
<comment type="similarity">
    <text evidence="2">Belongs to the GPAT/DAPAT family.</text>
</comment>
<organism evidence="7 8">
    <name type="scientific">Cryptosporangium arvum DSM 44712</name>
    <dbReference type="NCBI Taxonomy" id="927661"/>
    <lineage>
        <taxon>Bacteria</taxon>
        <taxon>Bacillati</taxon>
        <taxon>Actinomycetota</taxon>
        <taxon>Actinomycetes</taxon>
        <taxon>Cryptosporangiales</taxon>
        <taxon>Cryptosporangiaceae</taxon>
        <taxon>Cryptosporangium</taxon>
    </lineage>
</organism>
<proteinExistence type="inferred from homology"/>
<comment type="caution">
    <text evidence="7">The sequence shown here is derived from an EMBL/GenBank/DDBJ whole genome shotgun (WGS) entry which is preliminary data.</text>
</comment>
<dbReference type="NCBIfam" id="NF002886">
    <property type="entry name" value="PRK03355.1"/>
    <property type="match status" value="1"/>
</dbReference>
<dbReference type="InterPro" id="IPR045520">
    <property type="entry name" value="GPAT/DHAPAT_C"/>
</dbReference>
<dbReference type="EMBL" id="JFBT01000001">
    <property type="protein sequence ID" value="EXG79594.1"/>
    <property type="molecule type" value="Genomic_DNA"/>
</dbReference>
<name>A0A010ZLQ5_9ACTN</name>
<keyword evidence="8" id="KW-1185">Reference proteome</keyword>
<reference evidence="7 8" key="1">
    <citation type="submission" date="2013-07" db="EMBL/GenBank/DDBJ databases">
        <authorList>
            <consortium name="DOE Joint Genome Institute"/>
            <person name="Eisen J."/>
            <person name="Huntemann M."/>
            <person name="Han J."/>
            <person name="Chen A."/>
            <person name="Kyrpides N."/>
            <person name="Mavromatis K."/>
            <person name="Markowitz V."/>
            <person name="Palaniappan K."/>
            <person name="Ivanova N."/>
            <person name="Schaumberg A."/>
            <person name="Pati A."/>
            <person name="Liolios K."/>
            <person name="Nordberg H.P."/>
            <person name="Cantor M.N."/>
            <person name="Hua S.X."/>
            <person name="Woyke T."/>
        </authorList>
    </citation>
    <scope>NUCLEOTIDE SEQUENCE [LARGE SCALE GENOMIC DNA]</scope>
    <source>
        <strain evidence="7 8">DSM 44712</strain>
    </source>
</reference>
<keyword evidence="3 7" id="KW-0808">Transferase</keyword>
<dbReference type="PATRIC" id="fig|927661.3.peg.621"/>
<dbReference type="GO" id="GO:0012505">
    <property type="term" value="C:endomembrane system"/>
    <property type="evidence" value="ECO:0007669"/>
    <property type="project" value="UniProtKB-SubCell"/>
</dbReference>
<evidence type="ECO:0000256" key="1">
    <source>
        <dbReference type="ARBA" id="ARBA00004184"/>
    </source>
</evidence>
<evidence type="ECO:0000256" key="2">
    <source>
        <dbReference type="ARBA" id="ARBA00007937"/>
    </source>
</evidence>
<keyword evidence="4" id="KW-0472">Membrane</keyword>
<dbReference type="SUPFAM" id="SSF69593">
    <property type="entry name" value="Glycerol-3-phosphate (1)-acyltransferase"/>
    <property type="match status" value="1"/>
</dbReference>
<evidence type="ECO:0000313" key="8">
    <source>
        <dbReference type="Proteomes" id="UP000021053"/>
    </source>
</evidence>
<dbReference type="HOGENOM" id="CLU_015407_1_0_11"/>
<keyword evidence="5 7" id="KW-0012">Acyltransferase</keyword>
<dbReference type="PANTHER" id="PTHR12563:SF17">
    <property type="entry name" value="DIHYDROXYACETONE PHOSPHATE ACYLTRANSFERASE"/>
    <property type="match status" value="1"/>
</dbReference>
<gene>
    <name evidence="7" type="ORF">CryarDRAFT_0635</name>
</gene>
<comment type="subcellular location">
    <subcellularLocation>
        <location evidence="1">Endomembrane system</location>
        <topology evidence="1">Peripheral membrane protein</topology>
    </subcellularLocation>
</comment>
<dbReference type="GO" id="GO:0006629">
    <property type="term" value="P:lipid metabolic process"/>
    <property type="evidence" value="ECO:0007669"/>
    <property type="project" value="InterPro"/>
</dbReference>
<evidence type="ECO:0000313" key="7">
    <source>
        <dbReference type="EMBL" id="EXG79594.1"/>
    </source>
</evidence>
<dbReference type="PANTHER" id="PTHR12563">
    <property type="entry name" value="GLYCEROL-3-PHOSPHATE ACYLTRANSFERASE"/>
    <property type="match status" value="1"/>
</dbReference>
<evidence type="ECO:0000256" key="3">
    <source>
        <dbReference type="ARBA" id="ARBA00022679"/>
    </source>
</evidence>
<evidence type="ECO:0000256" key="5">
    <source>
        <dbReference type="ARBA" id="ARBA00023315"/>
    </source>
</evidence>